<evidence type="ECO:0000256" key="2">
    <source>
        <dbReference type="ARBA" id="ARBA00022603"/>
    </source>
</evidence>
<proteinExistence type="inferred from homology"/>
<comment type="caution">
    <text evidence="6">The sequence shown here is derived from an EMBL/GenBank/DDBJ whole genome shotgun (WGS) entry which is preliminary data.</text>
</comment>
<evidence type="ECO:0000256" key="5">
    <source>
        <dbReference type="SAM" id="MobiDB-lite"/>
    </source>
</evidence>
<dbReference type="EMBL" id="JARBJD010000049">
    <property type="protein sequence ID" value="KAK2957147.1"/>
    <property type="molecule type" value="Genomic_DNA"/>
</dbReference>
<dbReference type="GO" id="GO:0008168">
    <property type="term" value="F:methyltransferase activity"/>
    <property type="evidence" value="ECO:0007669"/>
    <property type="project" value="UniProtKB-KW"/>
</dbReference>
<evidence type="ECO:0000256" key="1">
    <source>
        <dbReference type="ARBA" id="ARBA00010396"/>
    </source>
</evidence>
<evidence type="ECO:0000256" key="3">
    <source>
        <dbReference type="ARBA" id="ARBA00022679"/>
    </source>
</evidence>
<comment type="similarity">
    <text evidence="1">Belongs to the methyltransferase superfamily. RsmH family.</text>
</comment>
<dbReference type="Gene3D" id="3.40.50.1820">
    <property type="entry name" value="alpha/beta hydrolase"/>
    <property type="match status" value="1"/>
</dbReference>
<name>A0ABQ9Y082_9EUKA</name>
<keyword evidence="4" id="KW-0949">S-adenosyl-L-methionine</keyword>
<dbReference type="Proteomes" id="UP001281761">
    <property type="component" value="Unassembled WGS sequence"/>
</dbReference>
<feature type="compositionally biased region" description="Basic residues" evidence="5">
    <location>
        <begin position="448"/>
        <end position="468"/>
    </location>
</feature>
<keyword evidence="7" id="KW-1185">Reference proteome</keyword>
<dbReference type="HAMAP" id="MF_01007">
    <property type="entry name" value="16SrRNA_methyltr_H"/>
    <property type="match status" value="1"/>
</dbReference>
<dbReference type="InterPro" id="IPR002903">
    <property type="entry name" value="RsmH"/>
</dbReference>
<dbReference type="Gene3D" id="3.40.50.150">
    <property type="entry name" value="Vaccinia Virus protein VP39"/>
    <property type="match status" value="1"/>
</dbReference>
<evidence type="ECO:0000256" key="4">
    <source>
        <dbReference type="ARBA" id="ARBA00022691"/>
    </source>
</evidence>
<dbReference type="SUPFAM" id="SSF53335">
    <property type="entry name" value="S-adenosyl-L-methionine-dependent methyltransferases"/>
    <property type="match status" value="1"/>
</dbReference>
<dbReference type="InterPro" id="IPR029063">
    <property type="entry name" value="SAM-dependent_MTases_sf"/>
</dbReference>
<dbReference type="SUPFAM" id="SSF53474">
    <property type="entry name" value="alpha/beta-Hydrolases"/>
    <property type="match status" value="1"/>
</dbReference>
<feature type="region of interest" description="Disordered" evidence="5">
    <location>
        <begin position="332"/>
        <end position="403"/>
    </location>
</feature>
<dbReference type="NCBIfam" id="TIGR00006">
    <property type="entry name" value="16S rRNA (cytosine(1402)-N(4))-methyltransferase RsmH"/>
    <property type="match status" value="1"/>
</dbReference>
<dbReference type="PANTHER" id="PTHR11265:SF0">
    <property type="entry name" value="12S RRNA N4-METHYLCYTIDINE METHYLTRANSFERASE"/>
    <property type="match status" value="1"/>
</dbReference>
<evidence type="ECO:0000313" key="7">
    <source>
        <dbReference type="Proteomes" id="UP001281761"/>
    </source>
</evidence>
<dbReference type="InterPro" id="IPR029058">
    <property type="entry name" value="AB_hydrolase_fold"/>
</dbReference>
<feature type="compositionally biased region" description="Basic and acidic residues" evidence="5">
    <location>
        <begin position="431"/>
        <end position="447"/>
    </location>
</feature>
<dbReference type="InterPro" id="IPR023397">
    <property type="entry name" value="SAM-dep_MeTrfase_MraW_recog"/>
</dbReference>
<feature type="region of interest" description="Disordered" evidence="5">
    <location>
        <begin position="424"/>
        <end position="479"/>
    </location>
</feature>
<dbReference type="Pfam" id="PF01795">
    <property type="entry name" value="Methyltransf_5"/>
    <property type="match status" value="1"/>
</dbReference>
<feature type="region of interest" description="Disordered" evidence="5">
    <location>
        <begin position="773"/>
        <end position="812"/>
    </location>
</feature>
<reference evidence="6 7" key="1">
    <citation type="journal article" date="2022" name="bioRxiv">
        <title>Genomics of Preaxostyla Flagellates Illuminates Evolutionary Transitions and the Path Towards Mitochondrial Loss.</title>
        <authorList>
            <person name="Novak L.V.F."/>
            <person name="Treitli S.C."/>
            <person name="Pyrih J."/>
            <person name="Halakuc P."/>
            <person name="Pipaliya S.V."/>
            <person name="Vacek V."/>
            <person name="Brzon O."/>
            <person name="Soukal P."/>
            <person name="Eme L."/>
            <person name="Dacks J.B."/>
            <person name="Karnkowska A."/>
            <person name="Elias M."/>
            <person name="Hampl V."/>
        </authorList>
    </citation>
    <scope>NUCLEOTIDE SEQUENCE [LARGE SCALE GENOMIC DNA]</scope>
    <source>
        <strain evidence="6">NAU3</strain>
        <tissue evidence="6">Gut</tissue>
    </source>
</reference>
<protein>
    <submittedName>
        <fullName evidence="6">Ribosomal RNA small subunit methyltransferase H</fullName>
        <ecNumber evidence="6">2.1.1.199</ecNumber>
    </submittedName>
</protein>
<gene>
    <name evidence="6" type="ORF">BLNAU_7977</name>
</gene>
<keyword evidence="2 6" id="KW-0489">Methyltransferase</keyword>
<feature type="compositionally biased region" description="Acidic residues" evidence="5">
    <location>
        <begin position="335"/>
        <end position="350"/>
    </location>
</feature>
<dbReference type="Gene3D" id="1.10.150.170">
    <property type="entry name" value="Putative methyltransferase TM0872, insert domain"/>
    <property type="match status" value="1"/>
</dbReference>
<dbReference type="EC" id="2.1.1.199" evidence="6"/>
<evidence type="ECO:0000313" key="6">
    <source>
        <dbReference type="EMBL" id="KAK2957147.1"/>
    </source>
</evidence>
<accession>A0ABQ9Y082</accession>
<dbReference type="GO" id="GO:0032259">
    <property type="term" value="P:methylation"/>
    <property type="evidence" value="ECO:0007669"/>
    <property type="project" value="UniProtKB-KW"/>
</dbReference>
<feature type="compositionally biased region" description="Polar residues" evidence="5">
    <location>
        <begin position="790"/>
        <end position="805"/>
    </location>
</feature>
<dbReference type="PANTHER" id="PTHR11265">
    <property type="entry name" value="S-ADENOSYL-METHYLTRANSFERASE MRAW"/>
    <property type="match status" value="1"/>
</dbReference>
<feature type="compositionally biased region" description="Basic and acidic residues" evidence="5">
    <location>
        <begin position="351"/>
        <end position="363"/>
    </location>
</feature>
<keyword evidence="3 6" id="KW-0808">Transferase</keyword>
<organism evidence="6 7">
    <name type="scientific">Blattamonas nauphoetae</name>
    <dbReference type="NCBI Taxonomy" id="2049346"/>
    <lineage>
        <taxon>Eukaryota</taxon>
        <taxon>Metamonada</taxon>
        <taxon>Preaxostyla</taxon>
        <taxon>Oxymonadida</taxon>
        <taxon>Blattamonas</taxon>
    </lineage>
</organism>
<sequence>MSHLPDGKPEDIIHYPVMYKDVLEHLHFKEGDVVLDGTLGRGGHASLIMPLLGTEGHYIGLDVDDEAIAFCRKKFGLSDDQTVEPEFKPTCKMSIVKSNFADAPQVLESLGLLDRGVDVLLADLGISSVQLGDGSRGISFQYDGPLDMRLDPTLPNTAADFVNQLPEEQLAAILFYFGEEKLSRRIARAIVEERERDGFSHPILTSKHLADVVSAAIPSKVRQQSSIHPATKTFMALRIAVNKELVVLNDLLKAIPQLLAPGGVCGIITFHSLEDRLVKIGLKELAAEQAVLPSGEAVRLVLPIKSPILPSPDELRENPRSRSAKFRLIQRLEETNDSEEEDESSEESDADREQSEESNHEEKDSEAEQLDTDQSSDAEEEKDTASDETAPSEPAEAQPTLVIRPLEVDISDLLTASGQFYKQLGKKGRGRRQENEQRDWFGNEKRGGGGRRRPGGPRGRGRGRKPNHKSQNFTDNPKAYGNVDFEDIFFESKTGKQMHGWYIKGPPFTPILVYCCGNADGVNTRSHIAVKFAKDLKCSVLFYDYLGFGQSSPQLTQSHKLLRESMEAAMDLAASYVNSQSATTIWIYAHSFGCTVALQWCSKHLSWQQPTQDMTLPVNYSKTLPLLSFITLECPFESLITVGRHLIGTVCCRCFARCTSPCILSHSWNSAKFIQSVPTPTLIVSSERDELIPEEDADSLFDLSHAEIKERVVIPQGWHNANWNRDGHYMINAMIKIGTEIGCVVGKNVDSYLLPTMAPSTYVTSDYESSPLIAMNSERNPNPAPPPSDQPETWTVIQTQTPNEQNFHRNPE</sequence>
<dbReference type="SUPFAM" id="SSF81799">
    <property type="entry name" value="Putative methyltransferase TM0872, insert domain"/>
    <property type="match status" value="1"/>
</dbReference>
<feature type="compositionally biased region" description="Acidic residues" evidence="5">
    <location>
        <begin position="364"/>
        <end position="382"/>
    </location>
</feature>